<gene>
    <name evidence="2" type="ORF">AVDCRST_MAG34-1152</name>
</gene>
<organism evidence="2">
    <name type="scientific">uncultured Nocardioidaceae bacterium</name>
    <dbReference type="NCBI Taxonomy" id="253824"/>
    <lineage>
        <taxon>Bacteria</taxon>
        <taxon>Bacillati</taxon>
        <taxon>Actinomycetota</taxon>
        <taxon>Actinomycetes</taxon>
        <taxon>Propionibacteriales</taxon>
        <taxon>Nocardioidaceae</taxon>
        <taxon>environmental samples</taxon>
    </lineage>
</organism>
<name>A0A6J4M2N2_9ACTN</name>
<sequence length="355" mass="38185">ATPRRHPGPGVPDPAAGRHAVGERRRAGHRRRRRGRPAYGRAPDCPAARQHRRGPDRPGQGGTGRGGGPSRHRPGQRQPPLAPRGRGPPRPRQLRHEGWRGGGAPPRCDLGHHRSRRHLPLLRVRGGGGRAQRADQARRKPPRAPRGRLRGAHGAVGRRRGGRLPGNAAGPCHRGRRARALGAVVDGQQRDPCRGGGVGPAPALRAASRCGRRVGVPGRTQRRGRRGRGSRERRARPVPRHGQLPVRARPVRDGSGGVRPGALRAVPRRGRGLGAGSPAGARRTRGGRLRRRGRRHPEAEVRVDRRGAVQLARRTRGQLWSRRPHVCPPAGRTRAGGPDRAGLGADARLVGGGRV</sequence>
<feature type="compositionally biased region" description="Basic residues" evidence="1">
    <location>
        <begin position="139"/>
        <end position="162"/>
    </location>
</feature>
<proteinExistence type="predicted"/>
<dbReference type="EC" id="3.5.1.18" evidence="2"/>
<feature type="region of interest" description="Disordered" evidence="1">
    <location>
        <begin position="319"/>
        <end position="355"/>
    </location>
</feature>
<protein>
    <submittedName>
        <fullName evidence="2">N-succinyl-L,L-diaminopimelate desuccinylase</fullName>
        <ecNumber evidence="2">3.5.1.18</ecNumber>
    </submittedName>
</protein>
<evidence type="ECO:0000256" key="1">
    <source>
        <dbReference type="SAM" id="MobiDB-lite"/>
    </source>
</evidence>
<feature type="region of interest" description="Disordered" evidence="1">
    <location>
        <begin position="1"/>
        <end position="302"/>
    </location>
</feature>
<dbReference type="AlphaFoldDB" id="A0A6J4M2N2"/>
<keyword evidence="2" id="KW-0378">Hydrolase</keyword>
<accession>A0A6J4M2N2</accession>
<dbReference type="GO" id="GO:0009014">
    <property type="term" value="F:succinyl-diaminopimelate desuccinylase activity"/>
    <property type="evidence" value="ECO:0007669"/>
    <property type="project" value="UniProtKB-EC"/>
</dbReference>
<feature type="non-terminal residue" evidence="2">
    <location>
        <position position="1"/>
    </location>
</feature>
<feature type="compositionally biased region" description="Basic residues" evidence="1">
    <location>
        <begin position="26"/>
        <end position="36"/>
    </location>
</feature>
<feature type="compositionally biased region" description="Basic residues" evidence="1">
    <location>
        <begin position="282"/>
        <end position="295"/>
    </location>
</feature>
<evidence type="ECO:0000313" key="2">
    <source>
        <dbReference type="EMBL" id="CAA9344570.1"/>
    </source>
</evidence>
<feature type="compositionally biased region" description="Basic residues" evidence="1">
    <location>
        <begin position="220"/>
        <end position="239"/>
    </location>
</feature>
<dbReference type="EMBL" id="CADCUI010000024">
    <property type="protein sequence ID" value="CAA9344570.1"/>
    <property type="molecule type" value="Genomic_DNA"/>
</dbReference>
<reference evidence="2" key="1">
    <citation type="submission" date="2020-02" db="EMBL/GenBank/DDBJ databases">
        <authorList>
            <person name="Meier V. D."/>
        </authorList>
    </citation>
    <scope>NUCLEOTIDE SEQUENCE</scope>
    <source>
        <strain evidence="2">AVDCRST_MAG34</strain>
    </source>
</reference>
<feature type="non-terminal residue" evidence="2">
    <location>
        <position position="355"/>
    </location>
</feature>
<feature type="compositionally biased region" description="Gly residues" evidence="1">
    <location>
        <begin position="59"/>
        <end position="69"/>
    </location>
</feature>